<keyword evidence="2 4" id="KW-0732">Signal</keyword>
<accession>A0ABU9UAU0</accession>
<dbReference type="Proteomes" id="UP001466331">
    <property type="component" value="Unassembled WGS sequence"/>
</dbReference>
<dbReference type="PANTHER" id="PTHR35089">
    <property type="entry name" value="CHAPERONE PROTEIN SKP"/>
    <property type="match status" value="1"/>
</dbReference>
<dbReference type="PANTHER" id="PTHR35089:SF1">
    <property type="entry name" value="CHAPERONE PROTEIN SKP"/>
    <property type="match status" value="1"/>
</dbReference>
<reference evidence="5 6" key="1">
    <citation type="submission" date="2024-03" db="EMBL/GenBank/DDBJ databases">
        <title>Ignisphaera cupida sp. nov., a hyperthermophilic hydrolytic archaeon from a hot spring of Kamchatka, and proposal of Ignisphaeraceae fam. nov.</title>
        <authorList>
            <person name="Podosokorskaya O.A."/>
            <person name="Elcheninov A.G."/>
            <person name="Maltseva A.I."/>
            <person name="Zayulina K.S."/>
            <person name="Novikov A."/>
            <person name="Merkel A.Y."/>
        </authorList>
    </citation>
    <scope>NUCLEOTIDE SEQUENCE [LARGE SCALE GENOMIC DNA]</scope>
    <source>
        <strain evidence="5 6">38H-sp</strain>
    </source>
</reference>
<feature type="signal peptide" evidence="4">
    <location>
        <begin position="1"/>
        <end position="20"/>
    </location>
</feature>
<evidence type="ECO:0000256" key="4">
    <source>
        <dbReference type="SAM" id="SignalP"/>
    </source>
</evidence>
<evidence type="ECO:0000256" key="3">
    <source>
        <dbReference type="SAM" id="Coils"/>
    </source>
</evidence>
<name>A0ABU9UAU0_9SPIR</name>
<evidence type="ECO:0000313" key="6">
    <source>
        <dbReference type="Proteomes" id="UP001466331"/>
    </source>
</evidence>
<keyword evidence="3" id="KW-0175">Coiled coil</keyword>
<evidence type="ECO:0000256" key="2">
    <source>
        <dbReference type="ARBA" id="ARBA00022729"/>
    </source>
</evidence>
<comment type="similarity">
    <text evidence="1">Belongs to the Skp family.</text>
</comment>
<dbReference type="InterPro" id="IPR005632">
    <property type="entry name" value="Chaperone_Skp"/>
</dbReference>
<comment type="caution">
    <text evidence="5">The sequence shown here is derived from an EMBL/GenBank/DDBJ whole genome shotgun (WGS) entry which is preliminary data.</text>
</comment>
<feature type="chain" id="PRO_5046710055" evidence="4">
    <location>
        <begin position="21"/>
        <end position="170"/>
    </location>
</feature>
<dbReference type="SMART" id="SM00935">
    <property type="entry name" value="OmpH"/>
    <property type="match status" value="1"/>
</dbReference>
<dbReference type="RefSeq" id="WP_420069231.1">
    <property type="nucleotide sequence ID" value="NZ_JBCHKQ010000002.1"/>
</dbReference>
<dbReference type="InterPro" id="IPR024930">
    <property type="entry name" value="Skp_dom_sf"/>
</dbReference>
<organism evidence="5 6">
    <name type="scientific">Rarispira pelagica</name>
    <dbReference type="NCBI Taxonomy" id="3141764"/>
    <lineage>
        <taxon>Bacteria</taxon>
        <taxon>Pseudomonadati</taxon>
        <taxon>Spirochaetota</taxon>
        <taxon>Spirochaetia</taxon>
        <taxon>Winmispirales</taxon>
        <taxon>Winmispiraceae</taxon>
        <taxon>Rarispira</taxon>
    </lineage>
</organism>
<dbReference type="SUPFAM" id="SSF111384">
    <property type="entry name" value="OmpH-like"/>
    <property type="match status" value="1"/>
</dbReference>
<evidence type="ECO:0000313" key="5">
    <source>
        <dbReference type="EMBL" id="MEM5947781.1"/>
    </source>
</evidence>
<proteinExistence type="inferred from homology"/>
<sequence>MKKWFFILLIFLILPLYSFAEELTTVAVVDINKVAMVFFKNSYAVKQIESFKQEIQTTLNRLKDELNDLKNKKLLAEEAGNQEEALRLDNDIFNKQKYIQDYYRVKSQQLAEKQKQLAESSTFLQELQNALSYVAENNGYSVILKSTDPNLLWWNKEVDITEKVIEVLTK</sequence>
<evidence type="ECO:0000256" key="1">
    <source>
        <dbReference type="ARBA" id="ARBA00009091"/>
    </source>
</evidence>
<dbReference type="EMBL" id="JBCHKQ010000002">
    <property type="protein sequence ID" value="MEM5947781.1"/>
    <property type="molecule type" value="Genomic_DNA"/>
</dbReference>
<dbReference type="Pfam" id="PF03938">
    <property type="entry name" value="OmpH"/>
    <property type="match status" value="1"/>
</dbReference>
<feature type="coiled-coil region" evidence="3">
    <location>
        <begin position="45"/>
        <end position="79"/>
    </location>
</feature>
<gene>
    <name evidence="5" type="ORF">WKV44_04410</name>
</gene>
<dbReference type="Gene3D" id="3.30.910.20">
    <property type="entry name" value="Skp domain"/>
    <property type="match status" value="1"/>
</dbReference>
<protein>
    <submittedName>
        <fullName evidence="5">OmpH family outer membrane protein</fullName>
    </submittedName>
</protein>
<keyword evidence="6" id="KW-1185">Reference proteome</keyword>